<keyword evidence="4" id="KW-0762">Sugar transport</keyword>
<keyword evidence="6 8" id="KW-1133">Transmembrane helix</keyword>
<feature type="transmembrane region" description="Helical" evidence="8">
    <location>
        <begin position="376"/>
        <end position="393"/>
    </location>
</feature>
<dbReference type="PANTHER" id="PTHR23535:SF2">
    <property type="entry name" value="SUGAR EFFLUX TRANSPORTER A-RELATED"/>
    <property type="match status" value="1"/>
</dbReference>
<dbReference type="SUPFAM" id="SSF103473">
    <property type="entry name" value="MFS general substrate transporter"/>
    <property type="match status" value="2"/>
</dbReference>
<feature type="transmembrane region" description="Helical" evidence="8">
    <location>
        <begin position="105"/>
        <end position="124"/>
    </location>
</feature>
<keyword evidence="3" id="KW-1003">Cell membrane</keyword>
<dbReference type="Gene3D" id="1.20.1250.20">
    <property type="entry name" value="MFS general substrate transporter like domains"/>
    <property type="match status" value="2"/>
</dbReference>
<evidence type="ECO:0000256" key="1">
    <source>
        <dbReference type="ARBA" id="ARBA00004651"/>
    </source>
</evidence>
<gene>
    <name evidence="9" type="ORF">J2Z17_001309</name>
</gene>
<comment type="caution">
    <text evidence="9">The sequence shown here is derived from an EMBL/GenBank/DDBJ whole genome shotgun (WGS) entry which is preliminary data.</text>
</comment>
<keyword evidence="2" id="KW-0813">Transport</keyword>
<dbReference type="InterPro" id="IPR011701">
    <property type="entry name" value="MFS"/>
</dbReference>
<feature type="transmembrane region" description="Helical" evidence="8">
    <location>
        <begin position="53"/>
        <end position="71"/>
    </location>
</feature>
<feature type="transmembrane region" description="Helical" evidence="8">
    <location>
        <begin position="83"/>
        <end position="99"/>
    </location>
</feature>
<evidence type="ECO:0000256" key="7">
    <source>
        <dbReference type="ARBA" id="ARBA00023136"/>
    </source>
</evidence>
<accession>A0ABS4DW19</accession>
<proteinExistence type="predicted"/>
<keyword evidence="10" id="KW-1185">Reference proteome</keyword>
<feature type="transmembrane region" description="Helical" evidence="8">
    <location>
        <begin position="213"/>
        <end position="235"/>
    </location>
</feature>
<feature type="transmembrane region" description="Helical" evidence="8">
    <location>
        <begin position="311"/>
        <end position="333"/>
    </location>
</feature>
<keyword evidence="5 8" id="KW-0812">Transmembrane</keyword>
<comment type="subcellular location">
    <subcellularLocation>
        <location evidence="1">Cell membrane</location>
        <topology evidence="1">Multi-pass membrane protein</topology>
    </subcellularLocation>
</comment>
<feature type="transmembrane region" description="Helical" evidence="8">
    <location>
        <begin position="353"/>
        <end position="370"/>
    </location>
</feature>
<dbReference type="InterPro" id="IPR036259">
    <property type="entry name" value="MFS_trans_sf"/>
</dbReference>
<feature type="transmembrane region" description="Helical" evidence="8">
    <location>
        <begin position="255"/>
        <end position="275"/>
    </location>
</feature>
<dbReference type="PANTHER" id="PTHR23535">
    <property type="entry name" value="SUGAR EFFLUX TRANSPORTER A-RELATED"/>
    <property type="match status" value="1"/>
</dbReference>
<evidence type="ECO:0000256" key="8">
    <source>
        <dbReference type="SAM" id="Phobius"/>
    </source>
</evidence>
<organism evidence="9 10">
    <name type="scientific">Rhizobium halophytocola</name>
    <dbReference type="NCBI Taxonomy" id="735519"/>
    <lineage>
        <taxon>Bacteria</taxon>
        <taxon>Pseudomonadati</taxon>
        <taxon>Pseudomonadota</taxon>
        <taxon>Alphaproteobacteria</taxon>
        <taxon>Hyphomicrobiales</taxon>
        <taxon>Rhizobiaceae</taxon>
        <taxon>Rhizobium/Agrobacterium group</taxon>
        <taxon>Rhizobium</taxon>
    </lineage>
</organism>
<dbReference type="Pfam" id="PF07690">
    <property type="entry name" value="MFS_1"/>
    <property type="match status" value="1"/>
</dbReference>
<protein>
    <submittedName>
        <fullName evidence="9">MFS family arabinose efflux permease</fullName>
    </submittedName>
</protein>
<evidence type="ECO:0000256" key="6">
    <source>
        <dbReference type="ARBA" id="ARBA00022989"/>
    </source>
</evidence>
<evidence type="ECO:0000256" key="5">
    <source>
        <dbReference type="ARBA" id="ARBA00022692"/>
    </source>
</evidence>
<dbReference type="EMBL" id="JAGGJU010000003">
    <property type="protein sequence ID" value="MBP1849888.1"/>
    <property type="molecule type" value="Genomic_DNA"/>
</dbReference>
<evidence type="ECO:0000313" key="10">
    <source>
        <dbReference type="Proteomes" id="UP000759443"/>
    </source>
</evidence>
<sequence length="404" mass="41661">MFSSLGYILRSRQLTALSLMVFLVGTAGAATLPYLSVTAIGELHISNRNFSLIIFASAITAVTISVVIGILSDRMHDRRPMTAILALVGALGFGSIFLFPRIPVFVGATVLLIPFFQAVLATVFSTTRLETASLSPREAAQVNATIRTALSAAWVLMPGAIGLLLAGAGCMLGAWGLAGLACLLVALAAAFLLRAPDGPRGHDADRPGFVAGLKALATPAMLVRLLSISAITATIRLTANTWPLILTLELGGTTANVGLIAGIVALVEIPFMLLWASALRRIGIVPIIIAAALLYMAQMLAISMATAAWQIYGLTALGGAAAAALLSMPLSYFQDLFPGRPGLGTSLFPINNFIGNGLTALAFAAGTHFFGYGGTLWLGAALAGVGIVALLAVERKTAPPAPAA</sequence>
<keyword evidence="7 8" id="KW-0472">Membrane</keyword>
<name>A0ABS4DW19_9HYPH</name>
<evidence type="ECO:0000256" key="4">
    <source>
        <dbReference type="ARBA" id="ARBA00022597"/>
    </source>
</evidence>
<feature type="transmembrane region" description="Helical" evidence="8">
    <location>
        <begin position="282"/>
        <end position="305"/>
    </location>
</feature>
<evidence type="ECO:0000256" key="3">
    <source>
        <dbReference type="ARBA" id="ARBA00022475"/>
    </source>
</evidence>
<feature type="transmembrane region" description="Helical" evidence="8">
    <location>
        <begin position="144"/>
        <end position="166"/>
    </location>
</feature>
<dbReference type="RefSeq" id="WP_209943341.1">
    <property type="nucleotide sequence ID" value="NZ_JAGGJU010000003.1"/>
</dbReference>
<reference evidence="9 10" key="1">
    <citation type="submission" date="2021-03" db="EMBL/GenBank/DDBJ databases">
        <title>Genomic Encyclopedia of Type Strains, Phase IV (KMG-IV): sequencing the most valuable type-strain genomes for metagenomic binning, comparative biology and taxonomic classification.</title>
        <authorList>
            <person name="Goeker M."/>
        </authorList>
    </citation>
    <scope>NUCLEOTIDE SEQUENCE [LARGE SCALE GENOMIC DNA]</scope>
    <source>
        <strain evidence="9 10">DSM 21600</strain>
    </source>
</reference>
<evidence type="ECO:0000256" key="2">
    <source>
        <dbReference type="ARBA" id="ARBA00022448"/>
    </source>
</evidence>
<dbReference type="Proteomes" id="UP000759443">
    <property type="component" value="Unassembled WGS sequence"/>
</dbReference>
<feature type="transmembrane region" description="Helical" evidence="8">
    <location>
        <begin position="172"/>
        <end position="193"/>
    </location>
</feature>
<evidence type="ECO:0000313" key="9">
    <source>
        <dbReference type="EMBL" id="MBP1849888.1"/>
    </source>
</evidence>